<feature type="non-terminal residue" evidence="2">
    <location>
        <position position="194"/>
    </location>
</feature>
<feature type="compositionally biased region" description="Polar residues" evidence="1">
    <location>
        <begin position="133"/>
        <end position="142"/>
    </location>
</feature>
<evidence type="ECO:0000256" key="1">
    <source>
        <dbReference type="SAM" id="MobiDB-lite"/>
    </source>
</evidence>
<feature type="region of interest" description="Disordered" evidence="1">
    <location>
        <begin position="15"/>
        <end position="45"/>
    </location>
</feature>
<name>A0A0B7AVA6_9EUPU</name>
<dbReference type="EMBL" id="HACG01037938">
    <property type="protein sequence ID" value="CEK84803.1"/>
    <property type="molecule type" value="Transcribed_RNA"/>
</dbReference>
<reference evidence="2" key="1">
    <citation type="submission" date="2014-12" db="EMBL/GenBank/DDBJ databases">
        <title>Insight into the proteome of Arion vulgaris.</title>
        <authorList>
            <person name="Aradska J."/>
            <person name="Bulat T."/>
            <person name="Smidak R."/>
            <person name="Sarate P."/>
            <person name="Gangsoo J."/>
            <person name="Sialana F."/>
            <person name="Bilban M."/>
            <person name="Lubec G."/>
        </authorList>
    </citation>
    <scope>NUCLEOTIDE SEQUENCE</scope>
    <source>
        <tissue evidence="2">Skin</tissue>
    </source>
</reference>
<proteinExistence type="predicted"/>
<sequence length="194" mass="21428">RDLFLDRLSNMRSELAHRMSPNVREEPEGGNEQLSHSDRHRFKPWSVPSTLPKPLVVLSRDISLASGQTTHKDATVGASYNDMLSSAIVIQGSCNSDYRFHEKAIIGELDQSNIAVTMSDTYLDNRDQTRTLTNSTASYSSSPKDELSVSPMSNFSRASISPVAGLHEPNEKTQRLSQATVFAHDMSTTKADSL</sequence>
<evidence type="ECO:0000313" key="2">
    <source>
        <dbReference type="EMBL" id="CEK84803.1"/>
    </source>
</evidence>
<feature type="region of interest" description="Disordered" evidence="1">
    <location>
        <begin position="133"/>
        <end position="152"/>
    </location>
</feature>
<gene>
    <name evidence="2" type="primary">ORF144623</name>
</gene>
<feature type="non-terminal residue" evidence="2">
    <location>
        <position position="1"/>
    </location>
</feature>
<protein>
    <submittedName>
        <fullName evidence="2">Uncharacterized protein</fullName>
    </submittedName>
</protein>
<organism evidence="2">
    <name type="scientific">Arion vulgaris</name>
    <dbReference type="NCBI Taxonomy" id="1028688"/>
    <lineage>
        <taxon>Eukaryota</taxon>
        <taxon>Metazoa</taxon>
        <taxon>Spiralia</taxon>
        <taxon>Lophotrochozoa</taxon>
        <taxon>Mollusca</taxon>
        <taxon>Gastropoda</taxon>
        <taxon>Heterobranchia</taxon>
        <taxon>Euthyneura</taxon>
        <taxon>Panpulmonata</taxon>
        <taxon>Eupulmonata</taxon>
        <taxon>Stylommatophora</taxon>
        <taxon>Helicina</taxon>
        <taxon>Arionoidea</taxon>
        <taxon>Arionidae</taxon>
        <taxon>Arion</taxon>
    </lineage>
</organism>
<dbReference type="AlphaFoldDB" id="A0A0B7AVA6"/>
<accession>A0A0B7AVA6</accession>